<dbReference type="GeneID" id="80331872"/>
<sequence>MATTRVRGTGLGATTLGIGAALVMLAPHAAAAGQGYVAMAASNPKVGCDYAVTSGDLVGGGSSSSNGLPITFYDNGVAIGTDEVGGGLVGKAAKVTWTPKTTGQHVLTAIGSWGDDHVITLTPLTVQVAASTATGSFGCPLPSISG</sequence>
<organism evidence="3 4">
    <name type="scientific">Nocardia otitidiscaviarum</name>
    <dbReference type="NCBI Taxonomy" id="1823"/>
    <lineage>
        <taxon>Bacteria</taxon>
        <taxon>Bacillati</taxon>
        <taxon>Actinomycetota</taxon>
        <taxon>Actinomycetes</taxon>
        <taxon>Mycobacteriales</taxon>
        <taxon>Nocardiaceae</taxon>
        <taxon>Nocardia</taxon>
    </lineage>
</organism>
<name>A0A379JH22_9NOCA</name>
<dbReference type="InterPro" id="IPR017868">
    <property type="entry name" value="Filamin/ABP280_repeat-like"/>
</dbReference>
<dbReference type="AlphaFoldDB" id="A0A379JH22"/>
<feature type="chain" id="PRO_5036333259" description="Ig-like domain repeat protein" evidence="1">
    <location>
        <begin position="32"/>
        <end position="146"/>
    </location>
</feature>
<reference evidence="3 4" key="1">
    <citation type="submission" date="2018-06" db="EMBL/GenBank/DDBJ databases">
        <authorList>
            <consortium name="Pathogen Informatics"/>
            <person name="Doyle S."/>
        </authorList>
    </citation>
    <scope>NUCLEOTIDE SEQUENCE [LARGE SCALE GENOMIC DNA]</scope>
    <source>
        <strain evidence="3 4">NCTC1934</strain>
    </source>
</reference>
<dbReference type="Proteomes" id="UP000255467">
    <property type="component" value="Unassembled WGS sequence"/>
</dbReference>
<dbReference type="EMBL" id="UGRY01000003">
    <property type="protein sequence ID" value="SUD47755.1"/>
    <property type="molecule type" value="Genomic_DNA"/>
</dbReference>
<dbReference type="OrthoDB" id="4569541at2"/>
<protein>
    <recommendedName>
        <fullName evidence="6">Ig-like domain repeat protein</fullName>
    </recommendedName>
</protein>
<dbReference type="RefSeq" id="WP_143979909.1">
    <property type="nucleotide sequence ID" value="NZ_CP041695.1"/>
</dbReference>
<dbReference type="EMBL" id="CP041695">
    <property type="protein sequence ID" value="QDP78299.1"/>
    <property type="molecule type" value="Genomic_DNA"/>
</dbReference>
<dbReference type="KEGG" id="nod:FOH10_05620"/>
<feature type="signal peptide" evidence="1">
    <location>
        <begin position="1"/>
        <end position="31"/>
    </location>
</feature>
<proteinExistence type="predicted"/>
<gene>
    <name evidence="2" type="ORF">FOH10_05620</name>
    <name evidence="3" type="ORF">NCTC1934_05077</name>
</gene>
<dbReference type="PROSITE" id="PS50194">
    <property type="entry name" value="FILAMIN_REPEAT"/>
    <property type="match status" value="1"/>
</dbReference>
<evidence type="ECO:0000256" key="1">
    <source>
        <dbReference type="SAM" id="SignalP"/>
    </source>
</evidence>
<accession>A0A379JH22</accession>
<keyword evidence="4" id="KW-1185">Reference proteome</keyword>
<evidence type="ECO:0008006" key="6">
    <source>
        <dbReference type="Google" id="ProtNLM"/>
    </source>
</evidence>
<evidence type="ECO:0000313" key="2">
    <source>
        <dbReference type="EMBL" id="QDP78299.1"/>
    </source>
</evidence>
<dbReference type="Proteomes" id="UP000317039">
    <property type="component" value="Chromosome"/>
</dbReference>
<evidence type="ECO:0000313" key="5">
    <source>
        <dbReference type="Proteomes" id="UP000317039"/>
    </source>
</evidence>
<keyword evidence="1" id="KW-0732">Signal</keyword>
<reference evidence="2 5" key="2">
    <citation type="submission" date="2019-07" db="EMBL/GenBank/DDBJ databases">
        <title>Complete Genome Sequence and Methylome Analysis of Nocardia otitidis-caviarum NEB252.</title>
        <authorList>
            <person name="Fomenkov A."/>
            <person name="Anton B.P."/>
            <person name="Vincze T."/>
            <person name="Roberts R.J."/>
        </authorList>
    </citation>
    <scope>NUCLEOTIDE SEQUENCE [LARGE SCALE GENOMIC DNA]</scope>
    <source>
        <strain evidence="2 5">NEB252</strain>
    </source>
</reference>
<evidence type="ECO:0000313" key="3">
    <source>
        <dbReference type="EMBL" id="SUD47755.1"/>
    </source>
</evidence>
<evidence type="ECO:0000313" key="4">
    <source>
        <dbReference type="Proteomes" id="UP000255467"/>
    </source>
</evidence>